<evidence type="ECO:0000256" key="1">
    <source>
        <dbReference type="SAM" id="Phobius"/>
    </source>
</evidence>
<gene>
    <name evidence="2" type="ORF">ACFQ3Q_10305</name>
</gene>
<evidence type="ECO:0000313" key="2">
    <source>
        <dbReference type="EMBL" id="MFD1096140.1"/>
    </source>
</evidence>
<dbReference type="Proteomes" id="UP001597131">
    <property type="component" value="Unassembled WGS sequence"/>
</dbReference>
<feature type="transmembrane region" description="Helical" evidence="1">
    <location>
        <begin position="47"/>
        <end position="68"/>
    </location>
</feature>
<comment type="caution">
    <text evidence="2">The sequence shown here is derived from an EMBL/GenBank/DDBJ whole genome shotgun (WGS) entry which is preliminary data.</text>
</comment>
<evidence type="ECO:0008006" key="4">
    <source>
        <dbReference type="Google" id="ProtNLM"/>
    </source>
</evidence>
<evidence type="ECO:0000313" key="3">
    <source>
        <dbReference type="Proteomes" id="UP001597131"/>
    </source>
</evidence>
<accession>A0ABW3NU27</accession>
<keyword evidence="1" id="KW-0472">Membrane</keyword>
<dbReference type="EMBL" id="JBHTLI010000001">
    <property type="protein sequence ID" value="MFD1096140.1"/>
    <property type="molecule type" value="Genomic_DNA"/>
</dbReference>
<name>A0ABW3NU27_9FLAO</name>
<reference evidence="3" key="1">
    <citation type="journal article" date="2019" name="Int. J. Syst. Evol. Microbiol.">
        <title>The Global Catalogue of Microorganisms (GCM) 10K type strain sequencing project: providing services to taxonomists for standard genome sequencing and annotation.</title>
        <authorList>
            <consortium name="The Broad Institute Genomics Platform"/>
            <consortium name="The Broad Institute Genome Sequencing Center for Infectious Disease"/>
            <person name="Wu L."/>
            <person name="Ma J."/>
        </authorList>
    </citation>
    <scope>NUCLEOTIDE SEQUENCE [LARGE SCALE GENOMIC DNA]</scope>
    <source>
        <strain evidence="3">CCUG 64793</strain>
    </source>
</reference>
<organism evidence="2 3">
    <name type="scientific">Salegentibacter chungangensis</name>
    <dbReference type="NCBI Taxonomy" id="1335724"/>
    <lineage>
        <taxon>Bacteria</taxon>
        <taxon>Pseudomonadati</taxon>
        <taxon>Bacteroidota</taxon>
        <taxon>Flavobacteriia</taxon>
        <taxon>Flavobacteriales</taxon>
        <taxon>Flavobacteriaceae</taxon>
        <taxon>Salegentibacter</taxon>
    </lineage>
</organism>
<proteinExistence type="predicted"/>
<sequence length="76" mass="9056">MGKISATTVIIAVSVFLMSFFIYWKVMRYYSKKELGEKMYNQWNARLYFWQGAIFTSTGITFLIMFLLKWANVLTF</sequence>
<keyword evidence="3" id="KW-1185">Reference proteome</keyword>
<protein>
    <recommendedName>
        <fullName evidence="4">Molybdenum ABC transporter permease</fullName>
    </recommendedName>
</protein>
<keyword evidence="1" id="KW-0812">Transmembrane</keyword>
<dbReference type="RefSeq" id="WP_380745416.1">
    <property type="nucleotide sequence ID" value="NZ_JBHTLI010000001.1"/>
</dbReference>
<keyword evidence="1" id="KW-1133">Transmembrane helix</keyword>
<feature type="transmembrane region" description="Helical" evidence="1">
    <location>
        <begin position="6"/>
        <end position="26"/>
    </location>
</feature>